<gene>
    <name evidence="1" type="ORF">METZ01_LOCUS121214</name>
</gene>
<name>A0A381XUQ2_9ZZZZ</name>
<dbReference type="EMBL" id="UINC01016416">
    <property type="protein sequence ID" value="SVA68360.1"/>
    <property type="molecule type" value="Genomic_DNA"/>
</dbReference>
<reference evidence="1" key="1">
    <citation type="submission" date="2018-05" db="EMBL/GenBank/DDBJ databases">
        <authorList>
            <person name="Lanie J.A."/>
            <person name="Ng W.-L."/>
            <person name="Kazmierczak K.M."/>
            <person name="Andrzejewski T.M."/>
            <person name="Davidsen T.M."/>
            <person name="Wayne K.J."/>
            <person name="Tettelin H."/>
            <person name="Glass J.I."/>
            <person name="Rusch D."/>
            <person name="Podicherti R."/>
            <person name="Tsui H.-C.T."/>
            <person name="Winkler M.E."/>
        </authorList>
    </citation>
    <scope>NUCLEOTIDE SEQUENCE</scope>
</reference>
<organism evidence="1">
    <name type="scientific">marine metagenome</name>
    <dbReference type="NCBI Taxonomy" id="408172"/>
    <lineage>
        <taxon>unclassified sequences</taxon>
        <taxon>metagenomes</taxon>
        <taxon>ecological metagenomes</taxon>
    </lineage>
</organism>
<sequence>MQKEHLKMYDTNIAILSILNKKNKQ</sequence>
<dbReference type="AlphaFoldDB" id="A0A381XUQ2"/>
<protein>
    <submittedName>
        <fullName evidence="1">Uncharacterized protein</fullName>
    </submittedName>
</protein>
<accession>A0A381XUQ2</accession>
<proteinExistence type="predicted"/>
<evidence type="ECO:0000313" key="1">
    <source>
        <dbReference type="EMBL" id="SVA68360.1"/>
    </source>
</evidence>